<protein>
    <submittedName>
        <fullName evidence="2">Uncharacterized protein</fullName>
    </submittedName>
</protein>
<dbReference type="SUPFAM" id="SSF48695">
    <property type="entry name" value="Multiheme cytochromes"/>
    <property type="match status" value="1"/>
</dbReference>
<dbReference type="Gene3D" id="1.10.1130.10">
    <property type="entry name" value="Flavocytochrome C3, Chain A"/>
    <property type="match status" value="1"/>
</dbReference>
<sequence length="589" mass="64479">MNARTLKLMVVVATLALGTATAAELASSHPRQWLQPAKGGVATAAVVSKLTAVYGPLTSDANWYVGSYVCLACHQEYTGWRETKHNQALRQPRPEYSLIPGKGVVADYDKNGIDDFQQGLDFNTISSVFDKYKPNAPKLSFESGKYYITIGSLKMPVVFTQGGTGSWKQRFGVRIPVSDLPSGLSAEIYMSPIQYNEATGRYVLYNDKNWYDPTTNQPKWAAGVTSAQLASHGGTYSKKCIGCHATGIRELGQTATGEWLYRGWIAAVYDPADPGVFDYDGDGNADLVNIGCESCHGPGLQHVLAGGAQSKIVNPAKLSTQEANEVCGQCHIRVESVPNGTHEWPYNDATKKSWIPGSGEPLSNYYKDAGGYWPDGQSSKQHHQQFEDLYRSSKPTFQFHPVRCTECHDPHVNTANKNQIVERIVSDNVTIPTQNDNNTLCLACHATHGPFSSITKEQVADLEANIDHIENVVSAHSHHPYGPDRKMGLSRCSKCHMPTIAVTAEAYDIHSHTFEVIPPEKTLAFQDKGGMPNACAVSCHATKVNSFGLGLDPSLGTWNEKFDRDLASALMKYYGPNGLWWQKTLSAGQ</sequence>
<dbReference type="Proteomes" id="UP000027284">
    <property type="component" value="Unassembled WGS sequence"/>
</dbReference>
<dbReference type="Pfam" id="PF02335">
    <property type="entry name" value="Cytochrom_C552"/>
    <property type="match status" value="1"/>
</dbReference>
<dbReference type="OrthoDB" id="9814800at2"/>
<feature type="signal peptide" evidence="1">
    <location>
        <begin position="1"/>
        <end position="22"/>
    </location>
</feature>
<dbReference type="RefSeq" id="WP_038047422.1">
    <property type="nucleotide sequence ID" value="NZ_JMFG01000007.1"/>
</dbReference>
<dbReference type="EMBL" id="JMFG01000007">
    <property type="protein sequence ID" value="KDA54517.1"/>
    <property type="molecule type" value="Genomic_DNA"/>
</dbReference>
<name>A0A062XPK1_9BACT</name>
<dbReference type="STRING" id="1312852.EG19_11140"/>
<dbReference type="GO" id="GO:0042279">
    <property type="term" value="F:nitrite reductase (cytochrome, ammonia-forming) activity"/>
    <property type="evidence" value="ECO:0007669"/>
    <property type="project" value="InterPro"/>
</dbReference>
<dbReference type="InterPro" id="IPR036280">
    <property type="entry name" value="Multihaem_cyt_sf"/>
</dbReference>
<keyword evidence="1" id="KW-0732">Signal</keyword>
<evidence type="ECO:0000256" key="1">
    <source>
        <dbReference type="SAM" id="SignalP"/>
    </source>
</evidence>
<gene>
    <name evidence="2" type="ORF">EG19_11140</name>
</gene>
<reference evidence="2 3" key="1">
    <citation type="submission" date="2014-04" db="EMBL/GenBank/DDBJ databases">
        <title>The Genome Sequence of Thermoanaerobaculum aquaticum MP-01, The First Cultivated Group 23 Acidobacterium.</title>
        <authorList>
            <person name="Stamps B.W."/>
            <person name="Losey N.A."/>
            <person name="Lawson P.A."/>
            <person name="Stevenson B.S."/>
        </authorList>
    </citation>
    <scope>NUCLEOTIDE SEQUENCE [LARGE SCALE GENOMIC DNA]</scope>
    <source>
        <strain evidence="2 3">MP-01</strain>
    </source>
</reference>
<dbReference type="GO" id="GO:0042597">
    <property type="term" value="C:periplasmic space"/>
    <property type="evidence" value="ECO:0007669"/>
    <property type="project" value="InterPro"/>
</dbReference>
<dbReference type="InterPro" id="IPR003321">
    <property type="entry name" value="Cyt_c552"/>
</dbReference>
<keyword evidence="3" id="KW-1185">Reference proteome</keyword>
<dbReference type="AlphaFoldDB" id="A0A062XPK1"/>
<evidence type="ECO:0000313" key="3">
    <source>
        <dbReference type="Proteomes" id="UP000027284"/>
    </source>
</evidence>
<comment type="caution">
    <text evidence="2">The sequence shown here is derived from an EMBL/GenBank/DDBJ whole genome shotgun (WGS) entry which is preliminary data.</text>
</comment>
<evidence type="ECO:0000313" key="2">
    <source>
        <dbReference type="EMBL" id="KDA54517.1"/>
    </source>
</evidence>
<proteinExistence type="predicted"/>
<organism evidence="2 3">
    <name type="scientific">Thermoanaerobaculum aquaticum</name>
    <dbReference type="NCBI Taxonomy" id="1312852"/>
    <lineage>
        <taxon>Bacteria</taxon>
        <taxon>Pseudomonadati</taxon>
        <taxon>Acidobacteriota</taxon>
        <taxon>Thermoanaerobaculia</taxon>
        <taxon>Thermoanaerobaculales</taxon>
        <taxon>Thermoanaerobaculaceae</taxon>
        <taxon>Thermoanaerobaculum</taxon>
    </lineage>
</organism>
<feature type="chain" id="PRO_5001616660" evidence="1">
    <location>
        <begin position="23"/>
        <end position="589"/>
    </location>
</feature>
<accession>A0A062XPK1</accession>